<evidence type="ECO:0000256" key="5">
    <source>
        <dbReference type="ARBA" id="ARBA00023040"/>
    </source>
</evidence>
<feature type="transmembrane region" description="Helical" evidence="11">
    <location>
        <begin position="486"/>
        <end position="510"/>
    </location>
</feature>
<dbReference type="InterPro" id="IPR000276">
    <property type="entry name" value="GPCR_Rhodpsn"/>
</dbReference>
<dbReference type="Gene3D" id="1.20.1070.10">
    <property type="entry name" value="Rhodopsin 7-helix transmembrane proteins"/>
    <property type="match status" value="2"/>
</dbReference>
<comment type="caution">
    <text evidence="13">The sequence shown here is derived from an EMBL/GenBank/DDBJ whole genome shotgun (WGS) entry which is preliminary data.</text>
</comment>
<evidence type="ECO:0000256" key="2">
    <source>
        <dbReference type="ARBA" id="ARBA00022475"/>
    </source>
</evidence>
<dbReference type="AlphaFoldDB" id="A0A8S3ZQA6"/>
<evidence type="ECO:0000256" key="1">
    <source>
        <dbReference type="ARBA" id="ARBA00004651"/>
    </source>
</evidence>
<dbReference type="PROSITE" id="PS00237">
    <property type="entry name" value="G_PROTEIN_RECEP_F1_1"/>
    <property type="match status" value="1"/>
</dbReference>
<dbReference type="Proteomes" id="UP000678393">
    <property type="component" value="Unassembled WGS sequence"/>
</dbReference>
<feature type="region of interest" description="Disordered" evidence="10">
    <location>
        <begin position="1"/>
        <end position="36"/>
    </location>
</feature>
<dbReference type="GO" id="GO:0071880">
    <property type="term" value="P:adenylate cyclase-activating adrenergic receptor signaling pathway"/>
    <property type="evidence" value="ECO:0007669"/>
    <property type="project" value="TreeGrafter"/>
</dbReference>
<keyword evidence="2" id="KW-1003">Cell membrane</keyword>
<keyword evidence="3 9" id="KW-0812">Transmembrane</keyword>
<gene>
    <name evidence="13" type="ORF">CUNI_LOCUS17322</name>
</gene>
<accession>A0A8S3ZQA6</accession>
<feature type="transmembrane region" description="Helical" evidence="11">
    <location>
        <begin position="198"/>
        <end position="218"/>
    </location>
</feature>
<keyword evidence="14" id="KW-1185">Reference proteome</keyword>
<comment type="subcellular location">
    <subcellularLocation>
        <location evidence="1">Cell membrane</location>
        <topology evidence="1">Multi-pass membrane protein</topology>
    </subcellularLocation>
</comment>
<evidence type="ECO:0000256" key="4">
    <source>
        <dbReference type="ARBA" id="ARBA00022989"/>
    </source>
</evidence>
<dbReference type="InterPro" id="IPR017452">
    <property type="entry name" value="GPCR_Rhodpsn_7TM"/>
</dbReference>
<evidence type="ECO:0000256" key="11">
    <source>
        <dbReference type="SAM" id="Phobius"/>
    </source>
</evidence>
<keyword evidence="8 9" id="KW-0807">Transducer</keyword>
<protein>
    <recommendedName>
        <fullName evidence="12">G-protein coupled receptors family 1 profile domain-containing protein</fullName>
    </recommendedName>
</protein>
<dbReference type="CDD" id="cd15331">
    <property type="entry name" value="7tmA_5-HT1A_invertebrates"/>
    <property type="match status" value="1"/>
</dbReference>
<dbReference type="Pfam" id="PF00001">
    <property type="entry name" value="7tm_1"/>
    <property type="match status" value="1"/>
</dbReference>
<dbReference type="OrthoDB" id="5956310at2759"/>
<dbReference type="PROSITE" id="PS50262">
    <property type="entry name" value="G_PROTEIN_RECEP_F1_2"/>
    <property type="match status" value="1"/>
</dbReference>
<evidence type="ECO:0000256" key="10">
    <source>
        <dbReference type="SAM" id="MobiDB-lite"/>
    </source>
</evidence>
<dbReference type="GO" id="GO:0043410">
    <property type="term" value="P:positive regulation of MAPK cascade"/>
    <property type="evidence" value="ECO:0007669"/>
    <property type="project" value="TreeGrafter"/>
</dbReference>
<evidence type="ECO:0000259" key="12">
    <source>
        <dbReference type="PROSITE" id="PS50262"/>
    </source>
</evidence>
<keyword evidence="4 11" id="KW-1133">Transmembrane helix</keyword>
<name>A0A8S3ZQA6_9EUPU</name>
<dbReference type="PANTHER" id="PTHR24248:SF200">
    <property type="entry name" value="5-HYDROXYTRYPTAMINE RECEPTOR 1B-LIKE ISOFORM X1"/>
    <property type="match status" value="1"/>
</dbReference>
<dbReference type="SUPFAM" id="SSF81321">
    <property type="entry name" value="Family A G protein-coupled receptor-like"/>
    <property type="match status" value="1"/>
</dbReference>
<evidence type="ECO:0000313" key="14">
    <source>
        <dbReference type="Proteomes" id="UP000678393"/>
    </source>
</evidence>
<sequence>MVYTQKSDLNTSKAGASSQRDNDNHEAASLETTQHTTQYTAAHGELAVYDLLTSNDMSPNVTNTTSALESGNYSLDWFLSNTSQAFTFFNNVVSTHHNNSEDPDVSSVSYYHHQPRYSEPVMVLICVVLGGMILAIILGNIFVITAIVIEKSLQGVSNYLILSLAMTDLFVAVLVMPLSLINEISIHWFLGNIVCDLWISMDVLCCTASILHLVAIAFDRYWAVSNIDYIRRRNARQILFMVAIVWMVSVCISIPPLFGWKNESDGPQYSGQCQISQDHGYTIFSTVGAFYCPLVLMLIINFKIYRAARYRIRKKRFGARQAKGNTLHVPLPAVTTEVSQRTNTRHSSGSDVSQDGISMYMPSCTNANELSRVDMESPLDVQENGQALLEKDSSMSRILTNTLTVPACTTKVSLPKQSVASNNNVSKRLRQADKERYRREKMEMRRERKAARVLGIITGVFVACWLPFFIVAVVAPLCGNNCDIPIFVFSLCLWLGYFNSLINPIIYTIFNPSFRIAFKKIFYRRIKSVKRLA</sequence>
<organism evidence="13 14">
    <name type="scientific">Candidula unifasciata</name>
    <dbReference type="NCBI Taxonomy" id="100452"/>
    <lineage>
        <taxon>Eukaryota</taxon>
        <taxon>Metazoa</taxon>
        <taxon>Spiralia</taxon>
        <taxon>Lophotrochozoa</taxon>
        <taxon>Mollusca</taxon>
        <taxon>Gastropoda</taxon>
        <taxon>Heterobranchia</taxon>
        <taxon>Euthyneura</taxon>
        <taxon>Panpulmonata</taxon>
        <taxon>Eupulmonata</taxon>
        <taxon>Stylommatophora</taxon>
        <taxon>Helicina</taxon>
        <taxon>Helicoidea</taxon>
        <taxon>Geomitridae</taxon>
        <taxon>Candidula</taxon>
    </lineage>
</organism>
<feature type="transmembrane region" description="Helical" evidence="11">
    <location>
        <begin position="451"/>
        <end position="474"/>
    </location>
</feature>
<evidence type="ECO:0000256" key="9">
    <source>
        <dbReference type="RuleBase" id="RU000688"/>
    </source>
</evidence>
<feature type="transmembrane region" description="Helical" evidence="11">
    <location>
        <begin position="159"/>
        <end position="178"/>
    </location>
</feature>
<evidence type="ECO:0000313" key="13">
    <source>
        <dbReference type="EMBL" id="CAG5131764.1"/>
    </source>
</evidence>
<reference evidence="13" key="1">
    <citation type="submission" date="2021-04" db="EMBL/GenBank/DDBJ databases">
        <authorList>
            <consortium name="Molecular Ecology Group"/>
        </authorList>
    </citation>
    <scope>NUCLEOTIDE SEQUENCE</scope>
</reference>
<evidence type="ECO:0000256" key="8">
    <source>
        <dbReference type="ARBA" id="ARBA00023224"/>
    </source>
</evidence>
<dbReference type="GO" id="GO:0004930">
    <property type="term" value="F:G protein-coupled receptor activity"/>
    <property type="evidence" value="ECO:0007669"/>
    <property type="project" value="UniProtKB-KW"/>
</dbReference>
<feature type="domain" description="G-protein coupled receptors family 1 profile" evidence="12">
    <location>
        <begin position="139"/>
        <end position="507"/>
    </location>
</feature>
<evidence type="ECO:0000256" key="7">
    <source>
        <dbReference type="ARBA" id="ARBA00023170"/>
    </source>
</evidence>
<feature type="transmembrane region" description="Helical" evidence="11">
    <location>
        <begin position="121"/>
        <end position="147"/>
    </location>
</feature>
<dbReference type="GO" id="GO:0005886">
    <property type="term" value="C:plasma membrane"/>
    <property type="evidence" value="ECO:0007669"/>
    <property type="project" value="UniProtKB-SubCell"/>
</dbReference>
<feature type="compositionally biased region" description="Polar residues" evidence="10">
    <location>
        <begin position="1"/>
        <end position="19"/>
    </location>
</feature>
<keyword evidence="6 11" id="KW-0472">Membrane</keyword>
<dbReference type="PANTHER" id="PTHR24248">
    <property type="entry name" value="ADRENERGIC RECEPTOR-RELATED G-PROTEIN COUPLED RECEPTOR"/>
    <property type="match status" value="1"/>
</dbReference>
<evidence type="ECO:0000256" key="3">
    <source>
        <dbReference type="ARBA" id="ARBA00022692"/>
    </source>
</evidence>
<dbReference type="PRINTS" id="PR00237">
    <property type="entry name" value="GPCRRHODOPSN"/>
</dbReference>
<dbReference type="EMBL" id="CAJHNH020004868">
    <property type="protein sequence ID" value="CAG5131764.1"/>
    <property type="molecule type" value="Genomic_DNA"/>
</dbReference>
<keyword evidence="7 9" id="KW-0675">Receptor</keyword>
<comment type="similarity">
    <text evidence="9">Belongs to the G-protein coupled receptor 1 family.</text>
</comment>
<feature type="transmembrane region" description="Helical" evidence="11">
    <location>
        <begin position="280"/>
        <end position="305"/>
    </location>
</feature>
<feature type="transmembrane region" description="Helical" evidence="11">
    <location>
        <begin position="238"/>
        <end position="260"/>
    </location>
</feature>
<evidence type="ECO:0000256" key="6">
    <source>
        <dbReference type="ARBA" id="ARBA00023136"/>
    </source>
</evidence>
<keyword evidence="5 9" id="KW-0297">G-protein coupled receptor</keyword>
<proteinExistence type="inferred from homology"/>